<dbReference type="Proteomes" id="UP001144673">
    <property type="component" value="Chromosome 4"/>
</dbReference>
<evidence type="ECO:0000256" key="1">
    <source>
        <dbReference type="ARBA" id="ARBA00022679"/>
    </source>
</evidence>
<comment type="caution">
    <text evidence="4">The sequence shown here is derived from an EMBL/GenBank/DDBJ whole genome shotgun (WGS) entry which is preliminary data.</text>
</comment>
<dbReference type="InterPro" id="IPR049900">
    <property type="entry name" value="PKS_mFAS_DH"/>
</dbReference>
<proteinExistence type="predicted"/>
<dbReference type="PANTHER" id="PTHR45681">
    <property type="entry name" value="POLYKETIDE SYNTHASE 44-RELATED"/>
    <property type="match status" value="1"/>
</dbReference>
<dbReference type="RefSeq" id="XP_056051695.1">
    <property type="nucleotide sequence ID" value="XM_056199780.1"/>
</dbReference>
<comment type="caution">
    <text evidence="2">Lacks conserved residue(s) required for the propagation of feature annotation.</text>
</comment>
<keyword evidence="5" id="KW-1185">Reference proteome</keyword>
<protein>
    <recommendedName>
        <fullName evidence="3">PKS/mFAS DH domain-containing protein</fullName>
    </recommendedName>
</protein>
<evidence type="ECO:0000256" key="2">
    <source>
        <dbReference type="PROSITE-ProRule" id="PRU01363"/>
    </source>
</evidence>
<dbReference type="PROSITE" id="PS52019">
    <property type="entry name" value="PKS_MFAS_DH"/>
    <property type="match status" value="1"/>
</dbReference>
<dbReference type="Pfam" id="PF08242">
    <property type="entry name" value="Methyltransf_12"/>
    <property type="match status" value="1"/>
</dbReference>
<evidence type="ECO:0000313" key="5">
    <source>
        <dbReference type="Proteomes" id="UP001144673"/>
    </source>
</evidence>
<dbReference type="KEGG" id="amus:LMH87_010752"/>
<feature type="region of interest" description="N-terminal hotdog fold" evidence="2">
    <location>
        <position position="1"/>
    </location>
</feature>
<dbReference type="AlphaFoldDB" id="A0A9W8Q8E0"/>
<name>A0A9W8Q8E0_AKAMU</name>
<keyword evidence="1" id="KW-0808">Transferase</keyword>
<dbReference type="InterPro" id="IPR049551">
    <property type="entry name" value="PKS_DH_C"/>
</dbReference>
<dbReference type="InterPro" id="IPR013217">
    <property type="entry name" value="Methyltransf_12"/>
</dbReference>
<dbReference type="GO" id="GO:0016740">
    <property type="term" value="F:transferase activity"/>
    <property type="evidence" value="ECO:0007669"/>
    <property type="project" value="UniProtKB-KW"/>
</dbReference>
<dbReference type="Pfam" id="PF14765">
    <property type="entry name" value="PS-DH"/>
    <property type="match status" value="1"/>
</dbReference>
<reference evidence="4" key="1">
    <citation type="journal article" date="2023" name="Access Microbiol">
        <title>De-novo genome assembly for Akanthomyces muscarius, a biocontrol agent of insect agricultural pests.</title>
        <authorList>
            <person name="Erdos Z."/>
            <person name="Studholme D.J."/>
            <person name="Raymond B."/>
            <person name="Sharma M."/>
        </authorList>
    </citation>
    <scope>NUCLEOTIDE SEQUENCE</scope>
    <source>
        <strain evidence="4">Ve6</strain>
    </source>
</reference>
<dbReference type="Gene3D" id="3.40.50.150">
    <property type="entry name" value="Vaccinia Virus protein VP39"/>
    <property type="match status" value="1"/>
</dbReference>
<evidence type="ECO:0000313" key="4">
    <source>
        <dbReference type="EMBL" id="KAJ4149981.1"/>
    </source>
</evidence>
<dbReference type="EMBL" id="JAJHUN010000009">
    <property type="protein sequence ID" value="KAJ4149981.1"/>
    <property type="molecule type" value="Genomic_DNA"/>
</dbReference>
<feature type="domain" description="PKS/mFAS DH" evidence="3">
    <location>
        <begin position="1"/>
        <end position="140"/>
    </location>
</feature>
<dbReference type="SUPFAM" id="SSF53335">
    <property type="entry name" value="S-adenosyl-L-methionine-dependent methyltransferases"/>
    <property type="match status" value="1"/>
</dbReference>
<feature type="region of interest" description="C-terminal hotdog fold" evidence="2">
    <location>
        <begin position="6"/>
        <end position="140"/>
    </location>
</feature>
<gene>
    <name evidence="4" type="ORF">LMH87_010752</name>
</gene>
<organism evidence="4 5">
    <name type="scientific">Akanthomyces muscarius</name>
    <name type="common">Entomopathogenic fungus</name>
    <name type="synonym">Lecanicillium muscarium</name>
    <dbReference type="NCBI Taxonomy" id="2231603"/>
    <lineage>
        <taxon>Eukaryota</taxon>
        <taxon>Fungi</taxon>
        <taxon>Dikarya</taxon>
        <taxon>Ascomycota</taxon>
        <taxon>Pezizomycotina</taxon>
        <taxon>Sordariomycetes</taxon>
        <taxon>Hypocreomycetidae</taxon>
        <taxon>Hypocreales</taxon>
        <taxon>Cordycipitaceae</taxon>
        <taxon>Akanthomyces</taxon>
    </lineage>
</organism>
<evidence type="ECO:0000259" key="3">
    <source>
        <dbReference type="PROSITE" id="PS52019"/>
    </source>
</evidence>
<dbReference type="GeneID" id="80897911"/>
<dbReference type="PANTHER" id="PTHR45681:SF6">
    <property type="entry name" value="POLYKETIDE SYNTHASE 37"/>
    <property type="match status" value="1"/>
</dbReference>
<dbReference type="InterPro" id="IPR042104">
    <property type="entry name" value="PKS_dehydratase_sf"/>
</dbReference>
<dbReference type="Gene3D" id="3.10.129.110">
    <property type="entry name" value="Polyketide synthase dehydratase"/>
    <property type="match status" value="1"/>
</dbReference>
<dbReference type="InterPro" id="IPR029063">
    <property type="entry name" value="SAM-dependent_MTases_sf"/>
</dbReference>
<accession>A0A9W8Q8E0</accession>
<dbReference type="InterPro" id="IPR050444">
    <property type="entry name" value="Polyketide_Synthase"/>
</dbReference>
<sequence length="468" mass="51457">MPPQDLSEIDVDELYSCWKELGYEYEDLFCGITKCGRKKDWASGLMMNAVLIDTDSALIMHPAMMDTLLQGFLAAIGDCHDGRLYTLFVPTGISRVTINPFFGGPSGLTDSDLAIFDLSGDCVLQFAGVKVPPLMVPTAADDRLMFSEVVWGPLDPDVTLRSVQDVSEPTSDARYELQLAVLYMKQILERFSLDNITRISSLGEKVVPWFNHVIGSVRAGTHPLCASDVLYDTIGNVRSKLSTSSFIAYAIDVVGDKMIPLLCGETTISEVLQQEDDFMHCFSRELANPSILKQMASVANQIKFRYPHMRVLEIGAGSASAAAAILDGIGESYYSYTYTDSSPEGFDEVRKVFADHSDRFIGRILDMTANSLEQGFTELSYELVVATNLLHPSASLREILARLRSLLKPGGYLLLAACINVDALGASFISPSFETGWLNESDCHNTSQRSFWKAGETFSGMLASLELI</sequence>